<dbReference type="OrthoDB" id="8821172at2"/>
<dbReference type="Proteomes" id="UP000003856">
    <property type="component" value="Unassembled WGS sequence"/>
</dbReference>
<evidence type="ECO:0000256" key="1">
    <source>
        <dbReference type="SAM" id="MobiDB-lite"/>
    </source>
</evidence>
<reference evidence="2 3" key="1">
    <citation type="submission" date="2009-05" db="EMBL/GenBank/DDBJ databases">
        <title>The draft genome of Acidovorax delafieldii 2AN.</title>
        <authorList>
            <consortium name="US DOE Joint Genome Institute (JGI-PGF)"/>
            <person name="Lucas S."/>
            <person name="Copeland A."/>
            <person name="Lapidus A."/>
            <person name="Glavina del Rio T."/>
            <person name="Tice H."/>
            <person name="Bruce D."/>
            <person name="Goodwin L."/>
            <person name="Pitluck S."/>
            <person name="Larimer F."/>
            <person name="Land M.L."/>
            <person name="Hauser L."/>
            <person name="Shelobolina E.S."/>
            <person name="Picardal F."/>
            <person name="Roden E."/>
            <person name="Emerson D."/>
        </authorList>
    </citation>
    <scope>NUCLEOTIDE SEQUENCE [LARGE SCALE GENOMIC DNA]</scope>
    <source>
        <strain evidence="2 3">2AN</strain>
    </source>
</reference>
<evidence type="ECO:0000313" key="3">
    <source>
        <dbReference type="Proteomes" id="UP000003856"/>
    </source>
</evidence>
<accession>C5T1T2</accession>
<dbReference type="AlphaFoldDB" id="C5T1T2"/>
<dbReference type="PATRIC" id="fig|573060.9.peg.4289"/>
<gene>
    <name evidence="2" type="ORF">AcdelDRAFT_0862</name>
</gene>
<name>C5T1T2_ACIDE</name>
<keyword evidence="3" id="KW-1185">Reference proteome</keyword>
<organism evidence="2 3">
    <name type="scientific">Acidovorax delafieldii 2AN</name>
    <dbReference type="NCBI Taxonomy" id="573060"/>
    <lineage>
        <taxon>Bacteria</taxon>
        <taxon>Pseudomonadati</taxon>
        <taxon>Pseudomonadota</taxon>
        <taxon>Betaproteobacteria</taxon>
        <taxon>Burkholderiales</taxon>
        <taxon>Comamonadaceae</taxon>
        <taxon>Acidovorax</taxon>
    </lineage>
</organism>
<proteinExistence type="predicted"/>
<feature type="region of interest" description="Disordered" evidence="1">
    <location>
        <begin position="1"/>
        <end position="20"/>
    </location>
</feature>
<protein>
    <submittedName>
        <fullName evidence="2">Uncharacterized protein</fullName>
    </submittedName>
</protein>
<feature type="region of interest" description="Disordered" evidence="1">
    <location>
        <begin position="28"/>
        <end position="87"/>
    </location>
</feature>
<dbReference type="EMBL" id="ACQT01000014">
    <property type="protein sequence ID" value="EER61527.1"/>
    <property type="molecule type" value="Genomic_DNA"/>
</dbReference>
<comment type="caution">
    <text evidence="2">The sequence shown here is derived from an EMBL/GenBank/DDBJ whole genome shotgun (WGS) entry which is preliminary data.</text>
</comment>
<sequence>MKHSLPLNAFQSVRPRGPDLDITAAAPRKTNHSRAPIEGNVQQALDRNGRRTVSLAPRAMGSIQIESREQSQASADRRARISKGGTK</sequence>
<evidence type="ECO:0000313" key="2">
    <source>
        <dbReference type="EMBL" id="EER61527.1"/>
    </source>
</evidence>
<dbReference type="RefSeq" id="WP_005793754.1">
    <property type="nucleotide sequence ID" value="NZ_ACQT01000014.1"/>
</dbReference>